<dbReference type="Gene3D" id="2.10.90.10">
    <property type="entry name" value="Cystine-knot cytokines"/>
    <property type="match status" value="1"/>
</dbReference>
<dbReference type="InterPro" id="IPR029034">
    <property type="entry name" value="Cystine-knot_cytokine"/>
</dbReference>
<dbReference type="Pfam" id="PF06083">
    <property type="entry name" value="IL17"/>
    <property type="match status" value="1"/>
</dbReference>
<comment type="similarity">
    <text evidence="2">Belongs to the IL-17 family.</text>
</comment>
<accession>A0A915I3J4</accession>
<proteinExistence type="inferred from homology"/>
<dbReference type="GO" id="GO:0005576">
    <property type="term" value="C:extracellular region"/>
    <property type="evidence" value="ECO:0007669"/>
    <property type="project" value="UniProtKB-SubCell"/>
</dbReference>
<dbReference type="InterPro" id="IPR010345">
    <property type="entry name" value="IL-17_fam"/>
</dbReference>
<dbReference type="Proteomes" id="UP000887565">
    <property type="component" value="Unplaced"/>
</dbReference>
<evidence type="ECO:0000256" key="1">
    <source>
        <dbReference type="ARBA" id="ARBA00004613"/>
    </source>
</evidence>
<dbReference type="AlphaFoldDB" id="A0A915I3J4"/>
<sequence>MLLNADIFRPFQAATETTENGILPESPFDVCDQTLLSSINGDAVHLPISQRALCPWAYQLNYEANRWPRELPVAYCLCDNVKEKITKSFEIFLRKFEDQIKNTSSSQDYQKLQLDSLHRSYECELVYMTVNVIKFDCDNNSSLVDSFEDIPVACAAIGQTAPSANVYGNLKSENTALVNPVVFTIFNNE</sequence>
<evidence type="ECO:0000256" key="3">
    <source>
        <dbReference type="ARBA" id="ARBA00022525"/>
    </source>
</evidence>
<keyword evidence="4" id="KW-0732">Signal</keyword>
<organism evidence="5 6">
    <name type="scientific">Romanomermis culicivorax</name>
    <name type="common">Nematode worm</name>
    <dbReference type="NCBI Taxonomy" id="13658"/>
    <lineage>
        <taxon>Eukaryota</taxon>
        <taxon>Metazoa</taxon>
        <taxon>Ecdysozoa</taxon>
        <taxon>Nematoda</taxon>
        <taxon>Enoplea</taxon>
        <taxon>Dorylaimia</taxon>
        <taxon>Mermithida</taxon>
        <taxon>Mermithoidea</taxon>
        <taxon>Mermithidae</taxon>
        <taxon>Romanomermis</taxon>
    </lineage>
</organism>
<dbReference type="SUPFAM" id="SSF57501">
    <property type="entry name" value="Cystine-knot cytokines"/>
    <property type="match status" value="1"/>
</dbReference>
<comment type="subcellular location">
    <subcellularLocation>
        <location evidence="1">Secreted</location>
    </subcellularLocation>
</comment>
<keyword evidence="5" id="KW-1185">Reference proteome</keyword>
<dbReference type="GO" id="GO:0005125">
    <property type="term" value="F:cytokine activity"/>
    <property type="evidence" value="ECO:0007669"/>
    <property type="project" value="InterPro"/>
</dbReference>
<evidence type="ECO:0000256" key="4">
    <source>
        <dbReference type="ARBA" id="ARBA00022729"/>
    </source>
</evidence>
<name>A0A915I3J4_ROMCU</name>
<evidence type="ECO:0000313" key="6">
    <source>
        <dbReference type="WBParaSite" id="nRc.2.0.1.t08702-RA"/>
    </source>
</evidence>
<evidence type="ECO:0000313" key="5">
    <source>
        <dbReference type="Proteomes" id="UP000887565"/>
    </source>
</evidence>
<keyword evidence="3" id="KW-0964">Secreted</keyword>
<protein>
    <submittedName>
        <fullName evidence="6">Uncharacterized protein</fullName>
    </submittedName>
</protein>
<dbReference type="WBParaSite" id="nRc.2.0.1.t08702-RA">
    <property type="protein sequence ID" value="nRc.2.0.1.t08702-RA"/>
    <property type="gene ID" value="nRc.2.0.1.g08702"/>
</dbReference>
<evidence type="ECO:0000256" key="2">
    <source>
        <dbReference type="ARBA" id="ARBA00007236"/>
    </source>
</evidence>
<reference evidence="6" key="1">
    <citation type="submission" date="2022-11" db="UniProtKB">
        <authorList>
            <consortium name="WormBaseParasite"/>
        </authorList>
    </citation>
    <scope>IDENTIFICATION</scope>
</reference>